<evidence type="ECO:0000256" key="6">
    <source>
        <dbReference type="ARBA" id="ARBA00039011"/>
    </source>
</evidence>
<dbReference type="FunFam" id="1.10.10.10:FF:000357">
    <property type="entry name" value="Caffeic acid 3-O-methyltransferase"/>
    <property type="match status" value="1"/>
</dbReference>
<dbReference type="AlphaFoldDB" id="A0A2P6SIU6"/>
<dbReference type="Proteomes" id="UP000238479">
    <property type="component" value="Chromosome 1"/>
</dbReference>
<gene>
    <name evidence="11" type="ORF">RchiOBHm_Chr1g0361241</name>
</gene>
<keyword evidence="12" id="KW-1185">Reference proteome</keyword>
<feature type="active site" description="Proton acceptor" evidence="8">
    <location>
        <position position="268"/>
    </location>
</feature>
<evidence type="ECO:0000256" key="8">
    <source>
        <dbReference type="PIRSR" id="PIRSR005739-1"/>
    </source>
</evidence>
<dbReference type="InterPro" id="IPR001077">
    <property type="entry name" value="COMT_C"/>
</dbReference>
<evidence type="ECO:0000313" key="11">
    <source>
        <dbReference type="EMBL" id="PRQ58615.1"/>
    </source>
</evidence>
<dbReference type="InterPro" id="IPR036388">
    <property type="entry name" value="WH-like_DNA-bd_sf"/>
</dbReference>
<feature type="domain" description="O-methyltransferase C-terminal" evidence="9">
    <location>
        <begin position="139"/>
        <end position="344"/>
    </location>
</feature>
<evidence type="ECO:0000256" key="7">
    <source>
        <dbReference type="ARBA" id="ARBA00045231"/>
    </source>
</evidence>
<dbReference type="OrthoDB" id="1606438at2759"/>
<evidence type="ECO:0000259" key="10">
    <source>
        <dbReference type="Pfam" id="PF08100"/>
    </source>
</evidence>
<evidence type="ECO:0000256" key="3">
    <source>
        <dbReference type="ARBA" id="ARBA00022679"/>
    </source>
</evidence>
<dbReference type="GO" id="GO:0046983">
    <property type="term" value="F:protein dimerization activity"/>
    <property type="evidence" value="ECO:0007669"/>
    <property type="project" value="InterPro"/>
</dbReference>
<keyword evidence="3 11" id="KW-0808">Transferase</keyword>
<dbReference type="FunFam" id="3.40.50.150:FF:000061">
    <property type="entry name" value="Caffeic acid O-methyltransferase"/>
    <property type="match status" value="1"/>
</dbReference>
<evidence type="ECO:0000256" key="1">
    <source>
        <dbReference type="ARBA" id="ARBA00004928"/>
    </source>
</evidence>
<dbReference type="EMBL" id="PDCK01000039">
    <property type="protein sequence ID" value="PRQ58615.1"/>
    <property type="molecule type" value="Genomic_DNA"/>
</dbReference>
<reference evidence="11 12" key="1">
    <citation type="journal article" date="2018" name="Nat. Genet.">
        <title>The Rosa genome provides new insights in the design of modern roses.</title>
        <authorList>
            <person name="Bendahmane M."/>
        </authorList>
    </citation>
    <scope>NUCLEOTIDE SEQUENCE [LARGE SCALE GENOMIC DNA]</scope>
    <source>
        <strain evidence="12">cv. Old Blush</strain>
    </source>
</reference>
<keyword evidence="5" id="KW-0438">Lignin biosynthesis</keyword>
<keyword evidence="4" id="KW-0949">S-adenosyl-L-methionine</keyword>
<dbReference type="GO" id="GO:0009809">
    <property type="term" value="P:lignin biosynthetic process"/>
    <property type="evidence" value="ECO:0007669"/>
    <property type="project" value="UniProtKB-KW"/>
</dbReference>
<dbReference type="GO" id="GO:0032259">
    <property type="term" value="P:methylation"/>
    <property type="evidence" value="ECO:0007669"/>
    <property type="project" value="UniProtKB-KW"/>
</dbReference>
<dbReference type="GO" id="GO:0047763">
    <property type="term" value="F:caffeate O-methyltransferase activity"/>
    <property type="evidence" value="ECO:0007669"/>
    <property type="project" value="UniProtKB-EC"/>
</dbReference>
<organism evidence="11 12">
    <name type="scientific">Rosa chinensis</name>
    <name type="common">China rose</name>
    <dbReference type="NCBI Taxonomy" id="74649"/>
    <lineage>
        <taxon>Eukaryota</taxon>
        <taxon>Viridiplantae</taxon>
        <taxon>Streptophyta</taxon>
        <taxon>Embryophyta</taxon>
        <taxon>Tracheophyta</taxon>
        <taxon>Spermatophyta</taxon>
        <taxon>Magnoliopsida</taxon>
        <taxon>eudicotyledons</taxon>
        <taxon>Gunneridae</taxon>
        <taxon>Pentapetalae</taxon>
        <taxon>rosids</taxon>
        <taxon>fabids</taxon>
        <taxon>Rosales</taxon>
        <taxon>Rosaceae</taxon>
        <taxon>Rosoideae</taxon>
        <taxon>Rosoideae incertae sedis</taxon>
        <taxon>Rosa</taxon>
    </lineage>
</organism>
<comment type="caution">
    <text evidence="11">The sequence shown here is derived from an EMBL/GenBank/DDBJ whole genome shotgun (WGS) entry which is preliminary data.</text>
</comment>
<dbReference type="InterPro" id="IPR012967">
    <property type="entry name" value="COMT_dimerisation"/>
</dbReference>
<evidence type="ECO:0000259" key="9">
    <source>
        <dbReference type="Pfam" id="PF00891"/>
    </source>
</evidence>
<dbReference type="Pfam" id="PF08100">
    <property type="entry name" value="Dimerisation"/>
    <property type="match status" value="1"/>
</dbReference>
<dbReference type="SUPFAM" id="SSF46785">
    <property type="entry name" value="Winged helix' DNA-binding domain"/>
    <property type="match status" value="1"/>
</dbReference>
<dbReference type="InterPro" id="IPR016461">
    <property type="entry name" value="COMT-like"/>
</dbReference>
<dbReference type="PIRSF" id="PIRSF005739">
    <property type="entry name" value="O-mtase"/>
    <property type="match status" value="1"/>
</dbReference>
<proteinExistence type="predicted"/>
<evidence type="ECO:0000256" key="2">
    <source>
        <dbReference type="ARBA" id="ARBA00022603"/>
    </source>
</evidence>
<sequence length="362" mass="39583">MASSLETKPQAIVLDDERKQEAESFHYAVQLVVSSALPMSMQSAIELGLFDIIARAGAGAGLSAPQIAAQIGTQNPEAAFMLDRILRLLATHSVLGCSLVDGQRLYRLSAVSKHFVTEDGVSLGFVMALFQDKVFINSWSQLKDAVIEGGIPFERFHGMPTFEYSGSDPRFNQVFNTAMFNHTTLVVKRILDLYRGFEHLGELVDVGGGLGVALSLITSRYPHIKGINYDLPHVIKYAHPSPGVEHVGGDMFAHVPSGDAIFLKGILHDWTDEDCIKLLKNCYSATPGDGKVIVLEAVLPVLPETSTTEKITTQLDVLMMTQCPGGKERTQPEFMDLATGAGFSGIKYECFVANIWVMEFIK</sequence>
<dbReference type="Gene3D" id="1.10.10.10">
    <property type="entry name" value="Winged helix-like DNA-binding domain superfamily/Winged helix DNA-binding domain"/>
    <property type="match status" value="1"/>
</dbReference>
<comment type="pathway">
    <text evidence="1">Aromatic compound metabolism; phenylpropanoid biosynthesis.</text>
</comment>
<evidence type="ECO:0000256" key="5">
    <source>
        <dbReference type="ARBA" id="ARBA00022733"/>
    </source>
</evidence>
<dbReference type="STRING" id="74649.A0A2P6SIU6"/>
<protein>
    <recommendedName>
        <fullName evidence="6">caffeate O-methyltransferase</fullName>
        <ecNumber evidence="6">2.1.1.68</ecNumber>
    </recommendedName>
</protein>
<dbReference type="Gramene" id="PRQ58615">
    <property type="protein sequence ID" value="PRQ58615"/>
    <property type="gene ID" value="RchiOBHm_Chr1g0361241"/>
</dbReference>
<feature type="domain" description="O-methyltransferase dimerisation" evidence="10">
    <location>
        <begin position="30"/>
        <end position="117"/>
    </location>
</feature>
<dbReference type="InterPro" id="IPR029063">
    <property type="entry name" value="SAM-dependent_MTases_sf"/>
</dbReference>
<dbReference type="InterPro" id="IPR036390">
    <property type="entry name" value="WH_DNA-bd_sf"/>
</dbReference>
<accession>A0A2P6SIU6</accession>
<dbReference type="SUPFAM" id="SSF53335">
    <property type="entry name" value="S-adenosyl-L-methionine-dependent methyltransferases"/>
    <property type="match status" value="1"/>
</dbReference>
<dbReference type="PANTHER" id="PTHR11746">
    <property type="entry name" value="O-METHYLTRANSFERASE"/>
    <property type="match status" value="1"/>
</dbReference>
<keyword evidence="2 11" id="KW-0489">Methyltransferase</keyword>
<comment type="function">
    <text evidence="7">Catalyzes the conversion of caffeic acid to ferulic acid and of 5-hydroxyferulic acid to sinapic acid. The resulting products may subsequently be converted to the corresponding alcohols that are incorporated into lignins.</text>
</comment>
<dbReference type="EC" id="2.1.1.68" evidence="6"/>
<dbReference type="PROSITE" id="PS51683">
    <property type="entry name" value="SAM_OMT_II"/>
    <property type="match status" value="1"/>
</dbReference>
<name>A0A2P6SIU6_ROSCH</name>
<evidence type="ECO:0000313" key="12">
    <source>
        <dbReference type="Proteomes" id="UP000238479"/>
    </source>
</evidence>
<evidence type="ECO:0000256" key="4">
    <source>
        <dbReference type="ARBA" id="ARBA00022691"/>
    </source>
</evidence>
<dbReference type="Pfam" id="PF00891">
    <property type="entry name" value="Methyltransf_2"/>
    <property type="match status" value="1"/>
</dbReference>
<dbReference type="Gene3D" id="3.40.50.150">
    <property type="entry name" value="Vaccinia Virus protein VP39"/>
    <property type="match status" value="1"/>
</dbReference>
<dbReference type="OMA" id="ANACALP"/>